<evidence type="ECO:0000313" key="5">
    <source>
        <dbReference type="Proteomes" id="UP001595696"/>
    </source>
</evidence>
<keyword evidence="2" id="KW-1133">Transmembrane helix</keyword>
<dbReference type="EMBL" id="JBHSAX010000006">
    <property type="protein sequence ID" value="MFC3961844.1"/>
    <property type="molecule type" value="Genomic_DNA"/>
</dbReference>
<dbReference type="InterPro" id="IPR058330">
    <property type="entry name" value="DUF8017"/>
</dbReference>
<organism evidence="4 5">
    <name type="scientific">Nocardia jiangsuensis</name>
    <dbReference type="NCBI Taxonomy" id="1691563"/>
    <lineage>
        <taxon>Bacteria</taxon>
        <taxon>Bacillati</taxon>
        <taxon>Actinomycetota</taxon>
        <taxon>Actinomycetes</taxon>
        <taxon>Mycobacteriales</taxon>
        <taxon>Nocardiaceae</taxon>
        <taxon>Nocardia</taxon>
    </lineage>
</organism>
<keyword evidence="2" id="KW-0472">Membrane</keyword>
<gene>
    <name evidence="4" type="ORF">ACFO0B_07565</name>
</gene>
<keyword evidence="2" id="KW-0812">Transmembrane</keyword>
<dbReference type="Proteomes" id="UP001595696">
    <property type="component" value="Unassembled WGS sequence"/>
</dbReference>
<accession>A0ABV8DPT4</accession>
<feature type="transmembrane region" description="Helical" evidence="2">
    <location>
        <begin position="12"/>
        <end position="36"/>
    </location>
</feature>
<dbReference type="RefSeq" id="WP_378611592.1">
    <property type="nucleotide sequence ID" value="NZ_JBHSAX010000006.1"/>
</dbReference>
<keyword evidence="5" id="KW-1185">Reference proteome</keyword>
<name>A0ABV8DPT4_9NOCA</name>
<feature type="region of interest" description="Disordered" evidence="1">
    <location>
        <begin position="39"/>
        <end position="96"/>
    </location>
</feature>
<dbReference type="Pfam" id="PF26056">
    <property type="entry name" value="DUF8017"/>
    <property type="match status" value="1"/>
</dbReference>
<protein>
    <recommendedName>
        <fullName evidence="3">DUF8017 domain-containing protein</fullName>
    </recommendedName>
</protein>
<reference evidence="5" key="1">
    <citation type="journal article" date="2019" name="Int. J. Syst. Evol. Microbiol.">
        <title>The Global Catalogue of Microorganisms (GCM) 10K type strain sequencing project: providing services to taxonomists for standard genome sequencing and annotation.</title>
        <authorList>
            <consortium name="The Broad Institute Genomics Platform"/>
            <consortium name="The Broad Institute Genome Sequencing Center for Infectious Disease"/>
            <person name="Wu L."/>
            <person name="Ma J."/>
        </authorList>
    </citation>
    <scope>NUCLEOTIDE SEQUENCE [LARGE SCALE GENOMIC DNA]</scope>
    <source>
        <strain evidence="5">CGMCC 4.7330</strain>
    </source>
</reference>
<feature type="domain" description="DUF8017" evidence="3">
    <location>
        <begin position="91"/>
        <end position="265"/>
    </location>
</feature>
<sequence>MRVTDVLRRGGIAVQVVKIVGLLVAAVAILQVATWVGSPYADSDESSGATGTPWTAPPLRGSAPAPPPADLPRIEFPPPLPTIRQGDPQPVPTRYGLTYTVPSSGGWRPSSDRTMGWTSDGELITAYGSVSDYGYDYCPELDGSDKAAVGITGRNATDAATAARSEIDRVERALTDDAGGAPRVAVSDPVQTEVSNRSAVRYTAELTDVSKGADCDAAAVRLHVVATAAYATAEVAVFVVLQRLDVPDALSDDAVAAIVGSLRSSEQ</sequence>
<evidence type="ECO:0000256" key="1">
    <source>
        <dbReference type="SAM" id="MobiDB-lite"/>
    </source>
</evidence>
<evidence type="ECO:0000256" key="2">
    <source>
        <dbReference type="SAM" id="Phobius"/>
    </source>
</evidence>
<proteinExistence type="predicted"/>
<feature type="compositionally biased region" description="Pro residues" evidence="1">
    <location>
        <begin position="64"/>
        <end position="81"/>
    </location>
</feature>
<comment type="caution">
    <text evidence="4">The sequence shown here is derived from an EMBL/GenBank/DDBJ whole genome shotgun (WGS) entry which is preliminary data.</text>
</comment>
<evidence type="ECO:0000259" key="3">
    <source>
        <dbReference type="Pfam" id="PF26056"/>
    </source>
</evidence>
<evidence type="ECO:0000313" key="4">
    <source>
        <dbReference type="EMBL" id="MFC3961844.1"/>
    </source>
</evidence>